<dbReference type="Gene3D" id="3.10.105.10">
    <property type="entry name" value="Dipeptide-binding Protein, Domain 3"/>
    <property type="match status" value="1"/>
</dbReference>
<evidence type="ECO:0000313" key="8">
    <source>
        <dbReference type="Proteomes" id="UP000824281"/>
    </source>
</evidence>
<keyword evidence="3" id="KW-0813">Transport</keyword>
<dbReference type="Proteomes" id="UP000824281">
    <property type="component" value="Chromosome"/>
</dbReference>
<comment type="subcellular location">
    <subcellularLocation>
        <location evidence="1">Periplasm</location>
    </subcellularLocation>
</comment>
<feature type="domain" description="Solute-binding protein family 5" evidence="6">
    <location>
        <begin position="67"/>
        <end position="379"/>
    </location>
</feature>
<dbReference type="PANTHER" id="PTHR30290:SF10">
    <property type="entry name" value="PERIPLASMIC OLIGOPEPTIDE-BINDING PROTEIN-RELATED"/>
    <property type="match status" value="1"/>
</dbReference>
<evidence type="ECO:0000256" key="2">
    <source>
        <dbReference type="ARBA" id="ARBA00005695"/>
    </source>
</evidence>
<keyword evidence="4 5" id="KW-0732">Signal</keyword>
<feature type="signal peptide" evidence="5">
    <location>
        <begin position="1"/>
        <end position="21"/>
    </location>
</feature>
<dbReference type="Gene3D" id="3.90.76.10">
    <property type="entry name" value="Dipeptide-binding Protein, Domain 1"/>
    <property type="match status" value="1"/>
</dbReference>
<dbReference type="InterPro" id="IPR039424">
    <property type="entry name" value="SBP_5"/>
</dbReference>
<comment type="similarity">
    <text evidence="2">Belongs to the bacterial solute-binding protein 5 family.</text>
</comment>
<proteinExistence type="inferred from homology"/>
<evidence type="ECO:0000313" key="7">
    <source>
        <dbReference type="EMBL" id="QZD90654.1"/>
    </source>
</evidence>
<dbReference type="Gene3D" id="3.40.190.10">
    <property type="entry name" value="Periplasmic binding protein-like II"/>
    <property type="match status" value="1"/>
</dbReference>
<reference evidence="7 8" key="1">
    <citation type="submission" date="2021-08" db="EMBL/GenBank/DDBJ databases">
        <title>Comparative Genomics Analysis of the Genus Qipengyuania Reveals Extensive Genetic Diversity and Metabolic Versatility, Including the Description of Fifteen Novel Species.</title>
        <authorList>
            <person name="Liu Y."/>
        </authorList>
    </citation>
    <scope>NUCLEOTIDE SEQUENCE [LARGE SCALE GENOMIC DNA]</scope>
    <source>
        <strain evidence="7 8">1NDH13</strain>
    </source>
</reference>
<dbReference type="InterPro" id="IPR000914">
    <property type="entry name" value="SBP_5_dom"/>
</dbReference>
<dbReference type="Pfam" id="PF00496">
    <property type="entry name" value="SBP_bac_5"/>
    <property type="match status" value="1"/>
</dbReference>
<dbReference type="SUPFAM" id="SSF53850">
    <property type="entry name" value="Periplasmic binding protein-like II"/>
    <property type="match status" value="1"/>
</dbReference>
<dbReference type="EMBL" id="CP081295">
    <property type="protein sequence ID" value="QZD90654.1"/>
    <property type="molecule type" value="Genomic_DNA"/>
</dbReference>
<gene>
    <name evidence="7" type="ORF">K3148_04470</name>
</gene>
<evidence type="ECO:0000256" key="3">
    <source>
        <dbReference type="ARBA" id="ARBA00022448"/>
    </source>
</evidence>
<dbReference type="RefSeq" id="WP_221426117.1">
    <property type="nucleotide sequence ID" value="NZ_CP081295.1"/>
</dbReference>
<evidence type="ECO:0000256" key="5">
    <source>
        <dbReference type="SAM" id="SignalP"/>
    </source>
</evidence>
<sequence length="487" mass="51957">MLRPLNALAFCALLAACGGGADDGVVDVAYIGDAASLYSSGTELTPGARLMRSAQRQGLVRFNASGEVIPALAERWIVTDDGRSYIFRINEFDLPDGSRLTAGAVAQELNRTRARLAGTSLGLDLAKVSDIRAMTGRVIEIRLRSPMPGFLSLLAQPELGVALREADAGPMVARIEEGVALLSAMPPEERGLSAQEDWEELVSEVHVSAFEAQEAARAFSQGRVDIILGGQLQSLPLAITGALSRGTVRLDSAVGLFGIDVAKPEGFLASPSNREALAMAIDRSTLLTQFNVGGWAGSTRIVTGGLPGDDGVVGERWQALSLEQRRARARATVQQWHAGSGVAPSLSIALPQGPGARFLFEALARDFAAIGVTLSRVSQNETADLRLRDTVARYAGARWYLNQFNCELSAPVCSLDTDFLVQLSLDAADPAEEASYLSEAEQTLTATNLYIPLGNPIRWSQVRAGVEGFAENSWAFHPLFPLSRAPI</sequence>
<organism evidence="7 8">
    <name type="scientific">Qipengyuania aurantiaca</name>
    <dbReference type="NCBI Taxonomy" id="2867233"/>
    <lineage>
        <taxon>Bacteria</taxon>
        <taxon>Pseudomonadati</taxon>
        <taxon>Pseudomonadota</taxon>
        <taxon>Alphaproteobacteria</taxon>
        <taxon>Sphingomonadales</taxon>
        <taxon>Erythrobacteraceae</taxon>
        <taxon>Qipengyuania</taxon>
    </lineage>
</organism>
<feature type="chain" id="PRO_5046013157" evidence="5">
    <location>
        <begin position="22"/>
        <end position="487"/>
    </location>
</feature>
<evidence type="ECO:0000259" key="6">
    <source>
        <dbReference type="Pfam" id="PF00496"/>
    </source>
</evidence>
<evidence type="ECO:0000256" key="1">
    <source>
        <dbReference type="ARBA" id="ARBA00004418"/>
    </source>
</evidence>
<dbReference type="PANTHER" id="PTHR30290">
    <property type="entry name" value="PERIPLASMIC BINDING COMPONENT OF ABC TRANSPORTER"/>
    <property type="match status" value="1"/>
</dbReference>
<keyword evidence="8" id="KW-1185">Reference proteome</keyword>
<accession>A0ABX8ZNY8</accession>
<name>A0ABX8ZNY8_9SPHN</name>
<evidence type="ECO:0000256" key="4">
    <source>
        <dbReference type="ARBA" id="ARBA00022729"/>
    </source>
</evidence>
<protein>
    <submittedName>
        <fullName evidence="7">Peptide ABC transporter substrate-binding protein</fullName>
    </submittedName>
</protein>
<dbReference type="PROSITE" id="PS51257">
    <property type="entry name" value="PROKAR_LIPOPROTEIN"/>
    <property type="match status" value="1"/>
</dbReference>